<proteinExistence type="predicted"/>
<dbReference type="Proteomes" id="UP000284366">
    <property type="component" value="Unassembled WGS sequence"/>
</dbReference>
<evidence type="ECO:0000313" key="1">
    <source>
        <dbReference type="EMBL" id="RGV48185.1"/>
    </source>
</evidence>
<protein>
    <submittedName>
        <fullName evidence="1">Uncharacterized protein</fullName>
    </submittedName>
</protein>
<feature type="non-terminal residue" evidence="1">
    <location>
        <position position="1"/>
    </location>
</feature>
<accession>A0A412XSL4</accession>
<organism evidence="1 2">
    <name type="scientific">Bacteroides clarus</name>
    <dbReference type="NCBI Taxonomy" id="626929"/>
    <lineage>
        <taxon>Bacteria</taxon>
        <taxon>Pseudomonadati</taxon>
        <taxon>Bacteroidota</taxon>
        <taxon>Bacteroidia</taxon>
        <taxon>Bacteroidales</taxon>
        <taxon>Bacteroidaceae</taxon>
        <taxon>Bacteroides</taxon>
    </lineage>
</organism>
<evidence type="ECO:0000313" key="2">
    <source>
        <dbReference type="Proteomes" id="UP000284366"/>
    </source>
</evidence>
<name>A0A412XSL4_9BACE</name>
<sequence>RTCKRNKDVQGLSCGFEGKIEKETQRKVKDTVRTFYITKKEDCIFSEFVNSLSFDKVNKDNYTKVILEDFIKGFNASFKSNKNNTQAISTTSEQYRGFDSKDYTFWGVFKGGITGISREVYESDNATKPTSTIDESKVATLYYYYKIWLPLDSNVGILMVQSYTSVGCTSLFKEQLENYFIRKGYKISSWSKCIPKEYIEKYLKDGYIDEIHVIHRKRDIEKPLNPVFGAFMFAKRREIFNRFNIFFKDFISVVNYKSVLQSQIKAISTDFDEEQDVVKLFYVNSKGQSANATLANIEDILPTITLDDSLKDENSQQPKWDELHLFTKDLLNDIKKQISYTPNLIV</sequence>
<dbReference type="RefSeq" id="WP_181993230.1">
    <property type="nucleotide sequence ID" value="NZ_QRZG01000049.1"/>
</dbReference>
<gene>
    <name evidence="1" type="ORF">DWW09_17605</name>
</gene>
<dbReference type="EMBL" id="QRZG01000049">
    <property type="protein sequence ID" value="RGV48185.1"/>
    <property type="molecule type" value="Genomic_DNA"/>
</dbReference>
<dbReference type="AlphaFoldDB" id="A0A412XSL4"/>
<reference evidence="1 2" key="1">
    <citation type="submission" date="2018-08" db="EMBL/GenBank/DDBJ databases">
        <title>A genome reference for cultivated species of the human gut microbiota.</title>
        <authorList>
            <person name="Zou Y."/>
            <person name="Xue W."/>
            <person name="Luo G."/>
        </authorList>
    </citation>
    <scope>NUCLEOTIDE SEQUENCE [LARGE SCALE GENOMIC DNA]</scope>
    <source>
        <strain evidence="1 2">AF14-27</strain>
    </source>
</reference>
<comment type="caution">
    <text evidence="1">The sequence shown here is derived from an EMBL/GenBank/DDBJ whole genome shotgun (WGS) entry which is preliminary data.</text>
</comment>